<accession>S7THL3</accession>
<protein>
    <submittedName>
        <fullName evidence="3">Putative chemotaxis phosphatase, CheX</fullName>
    </submittedName>
</protein>
<dbReference type="EMBL" id="ATHI01000001">
    <property type="protein sequence ID" value="EPR36115.1"/>
    <property type="molecule type" value="Genomic_DNA"/>
</dbReference>
<evidence type="ECO:0000313" key="3">
    <source>
        <dbReference type="EMBL" id="EPR36115.1"/>
    </source>
</evidence>
<evidence type="ECO:0000256" key="1">
    <source>
        <dbReference type="ARBA" id="ARBA00022500"/>
    </source>
</evidence>
<dbReference type="eggNOG" id="COG1406">
    <property type="taxonomic scope" value="Bacteria"/>
</dbReference>
<evidence type="ECO:0000259" key="2">
    <source>
        <dbReference type="Pfam" id="PF13690"/>
    </source>
</evidence>
<dbReference type="InterPro" id="IPR038756">
    <property type="entry name" value="CheX-like"/>
</dbReference>
<dbReference type="InterPro" id="IPR028051">
    <property type="entry name" value="CheX-like_dom"/>
</dbReference>
<dbReference type="PANTHER" id="PTHR39452">
    <property type="entry name" value="CHEY-P PHOSPHATASE CHEX"/>
    <property type="match status" value="1"/>
</dbReference>
<dbReference type="Proteomes" id="UP000014975">
    <property type="component" value="Unassembled WGS sequence"/>
</dbReference>
<dbReference type="InterPro" id="IPR028976">
    <property type="entry name" value="CheC-like_sf"/>
</dbReference>
<dbReference type="PATRIC" id="fig|1121439.3.peg.24"/>
<dbReference type="OrthoDB" id="9790435at2"/>
<keyword evidence="4" id="KW-1185">Reference proteome</keyword>
<dbReference type="STRING" id="1121439.dsat_1643"/>
<dbReference type="AlphaFoldDB" id="S7THL3"/>
<comment type="caution">
    <text evidence="3">The sequence shown here is derived from an EMBL/GenBank/DDBJ whole genome shotgun (WGS) entry which is preliminary data.</text>
</comment>
<evidence type="ECO:0000313" key="4">
    <source>
        <dbReference type="Proteomes" id="UP000014975"/>
    </source>
</evidence>
<dbReference type="CDD" id="cd17906">
    <property type="entry name" value="CheX"/>
    <property type="match status" value="1"/>
</dbReference>
<gene>
    <name evidence="3" type="ORF">dsat_1643</name>
</gene>
<sequence>MDINIAKPFIKATVDVLSTMAMITPKPGKPYAKKDTVARGDVTGVIGITGEKNGTISVTFTKDCAIAIVKNMLGGEIEDIIQDVKDAVGEVTNMISGQARRGLSEMGYVFQAATPTVIMGNNHTISHVVSSPIMAVPFETEFGEFTVEVSFE</sequence>
<dbReference type="RefSeq" id="WP_020885529.1">
    <property type="nucleotide sequence ID" value="NZ_ATHI01000001.1"/>
</dbReference>
<dbReference type="Pfam" id="PF13690">
    <property type="entry name" value="CheX"/>
    <property type="match status" value="1"/>
</dbReference>
<proteinExistence type="predicted"/>
<organism evidence="3 4">
    <name type="scientific">Alkalidesulfovibrio alkalitolerans DSM 16529</name>
    <dbReference type="NCBI Taxonomy" id="1121439"/>
    <lineage>
        <taxon>Bacteria</taxon>
        <taxon>Pseudomonadati</taxon>
        <taxon>Thermodesulfobacteriota</taxon>
        <taxon>Desulfovibrionia</taxon>
        <taxon>Desulfovibrionales</taxon>
        <taxon>Desulfovibrionaceae</taxon>
        <taxon>Alkalidesulfovibrio</taxon>
    </lineage>
</organism>
<name>S7THL3_9BACT</name>
<feature type="domain" description="Chemotaxis phosphatase CheX-like" evidence="2">
    <location>
        <begin position="42"/>
        <end position="139"/>
    </location>
</feature>
<dbReference type="PANTHER" id="PTHR39452:SF1">
    <property type="entry name" value="CHEY-P PHOSPHATASE CHEX"/>
    <property type="match status" value="1"/>
</dbReference>
<dbReference type="GO" id="GO:0006935">
    <property type="term" value="P:chemotaxis"/>
    <property type="evidence" value="ECO:0007669"/>
    <property type="project" value="UniProtKB-KW"/>
</dbReference>
<dbReference type="SUPFAM" id="SSF103039">
    <property type="entry name" value="CheC-like"/>
    <property type="match status" value="1"/>
</dbReference>
<keyword evidence="1" id="KW-0145">Chemotaxis</keyword>
<reference evidence="3 4" key="1">
    <citation type="journal article" date="2013" name="Genome Announc.">
        <title>Draft genome sequences for three mercury-methylating, sulfate-reducing bacteria.</title>
        <authorList>
            <person name="Brown S.D."/>
            <person name="Hurt R.A.Jr."/>
            <person name="Gilmour C.C."/>
            <person name="Elias D.A."/>
        </authorList>
    </citation>
    <scope>NUCLEOTIDE SEQUENCE [LARGE SCALE GENOMIC DNA]</scope>
    <source>
        <strain evidence="3 4">DSM 16529</strain>
    </source>
</reference>
<dbReference type="Gene3D" id="3.40.1550.10">
    <property type="entry name" value="CheC-like"/>
    <property type="match status" value="1"/>
</dbReference>